<dbReference type="EMBL" id="FITM01000127">
    <property type="protein sequence ID" value="SAY39120.1"/>
    <property type="molecule type" value="Genomic_DNA"/>
</dbReference>
<protein>
    <submittedName>
        <fullName evidence="1">Uncharacterized protein</fullName>
    </submittedName>
</protein>
<keyword evidence="2" id="KW-1185">Reference proteome</keyword>
<reference evidence="2" key="1">
    <citation type="submission" date="2016-02" db="EMBL/GenBank/DDBJ databases">
        <authorList>
            <person name="liu f."/>
        </authorList>
    </citation>
    <scope>NUCLEOTIDE SEQUENCE [LARGE SCALE GENOMIC DNA]</scope>
</reference>
<accession>A0A165AGB7</accession>
<dbReference type="AlphaFoldDB" id="A0A165AGB7"/>
<dbReference type="Proteomes" id="UP000182631">
    <property type="component" value="Unassembled WGS sequence"/>
</dbReference>
<sequence length="31" mass="3163">GADLLLEIDASTAELPAGTAVMAQLLRLPVL</sequence>
<evidence type="ECO:0000313" key="1">
    <source>
        <dbReference type="EMBL" id="SAY39120.1"/>
    </source>
</evidence>
<proteinExistence type="predicted"/>
<evidence type="ECO:0000313" key="2">
    <source>
        <dbReference type="Proteomes" id="UP000182631"/>
    </source>
</evidence>
<gene>
    <name evidence="1" type="ORF">FLM9_1165</name>
</gene>
<organism evidence="1 2">
    <name type="scientific">Candidatus Synechococcus spongiarum</name>
    <dbReference type="NCBI Taxonomy" id="431041"/>
    <lineage>
        <taxon>Bacteria</taxon>
        <taxon>Bacillati</taxon>
        <taxon>Cyanobacteriota</taxon>
        <taxon>Cyanophyceae</taxon>
        <taxon>Synechococcales</taxon>
        <taxon>Synechococcaceae</taxon>
        <taxon>Synechococcus</taxon>
    </lineage>
</organism>
<feature type="non-terminal residue" evidence="1">
    <location>
        <position position="1"/>
    </location>
</feature>
<name>A0A165AGB7_9SYNE</name>